<sequence>MVTNGWPSDKSIFEHAAYEILKWASENKDSYRGLVGRSIEKRSELIFASRDNIPELGQYRQMHDIERHKMEMEKEIKDIAGVQKIQLKSKRSFALTQNKLDLSIFQFKDRPLFQKKSAIQVPNSGKVELLITKPKKVPLERVQDTSFTILQRDNIIEEQEQKQEEKSRSLLKSQQSEGQRSVNRSINIAQDERSIGNNSQLNERQQDDSFQRDDDQINRSNITNQ</sequence>
<keyword evidence="3" id="KW-1185">Reference proteome</keyword>
<feature type="compositionally biased region" description="Basic and acidic residues" evidence="1">
    <location>
        <begin position="204"/>
        <end position="217"/>
    </location>
</feature>
<protein>
    <submittedName>
        <fullName evidence="2">Uncharacterized protein</fullName>
    </submittedName>
</protein>
<evidence type="ECO:0000313" key="3">
    <source>
        <dbReference type="Proteomes" id="UP000039865"/>
    </source>
</evidence>
<proteinExistence type="predicted"/>
<evidence type="ECO:0000256" key="1">
    <source>
        <dbReference type="SAM" id="MobiDB-lite"/>
    </source>
</evidence>
<name>A0A078ALI6_STYLE</name>
<organism evidence="2 3">
    <name type="scientific">Stylonychia lemnae</name>
    <name type="common">Ciliate</name>
    <dbReference type="NCBI Taxonomy" id="5949"/>
    <lineage>
        <taxon>Eukaryota</taxon>
        <taxon>Sar</taxon>
        <taxon>Alveolata</taxon>
        <taxon>Ciliophora</taxon>
        <taxon>Intramacronucleata</taxon>
        <taxon>Spirotrichea</taxon>
        <taxon>Stichotrichia</taxon>
        <taxon>Sporadotrichida</taxon>
        <taxon>Oxytrichidae</taxon>
        <taxon>Stylonychinae</taxon>
        <taxon>Stylonychia</taxon>
    </lineage>
</organism>
<accession>A0A078ALI6</accession>
<evidence type="ECO:0000313" key="2">
    <source>
        <dbReference type="EMBL" id="CDW82267.1"/>
    </source>
</evidence>
<feature type="region of interest" description="Disordered" evidence="1">
    <location>
        <begin position="160"/>
        <end position="225"/>
    </location>
</feature>
<dbReference type="Proteomes" id="UP000039865">
    <property type="component" value="Unassembled WGS sequence"/>
</dbReference>
<dbReference type="AlphaFoldDB" id="A0A078ALI6"/>
<gene>
    <name evidence="2" type="primary">Contig3656.g3906</name>
    <name evidence="2" type="ORF">STYLEM_11297</name>
</gene>
<dbReference type="InParanoid" id="A0A078ALI6"/>
<reference evidence="2 3" key="1">
    <citation type="submission" date="2014-06" db="EMBL/GenBank/DDBJ databases">
        <authorList>
            <person name="Swart Estienne"/>
        </authorList>
    </citation>
    <scope>NUCLEOTIDE SEQUENCE [LARGE SCALE GENOMIC DNA]</scope>
    <source>
        <strain evidence="2 3">130c</strain>
    </source>
</reference>
<feature type="compositionally biased region" description="Polar residues" evidence="1">
    <location>
        <begin position="170"/>
        <end position="188"/>
    </location>
</feature>
<dbReference type="EMBL" id="CCKQ01010738">
    <property type="protein sequence ID" value="CDW82267.1"/>
    <property type="molecule type" value="Genomic_DNA"/>
</dbReference>